<evidence type="ECO:0000256" key="5">
    <source>
        <dbReference type="SAM" id="SignalP"/>
    </source>
</evidence>
<feature type="signal peptide" evidence="5">
    <location>
        <begin position="1"/>
        <end position="18"/>
    </location>
</feature>
<evidence type="ECO:0000256" key="4">
    <source>
        <dbReference type="ARBA" id="ARBA00023157"/>
    </source>
</evidence>
<proteinExistence type="inferred from homology"/>
<gene>
    <name evidence="6" type="primary">106050653</name>
</gene>
<dbReference type="InterPro" id="IPR026645">
    <property type="entry name" value="Dermatopontin"/>
</dbReference>
<dbReference type="PANTHER" id="PTHR15040">
    <property type="entry name" value="DERMATOPONTIN-RELATED"/>
    <property type="match status" value="1"/>
</dbReference>
<dbReference type="VEuPathDB" id="VectorBase:BGLAX_036705"/>
<protein>
    <recommendedName>
        <fullName evidence="8">Dermatopontin</fullName>
    </recommendedName>
</protein>
<keyword evidence="5" id="KW-0732">Signal</keyword>
<dbReference type="RefSeq" id="XP_013061135.2">
    <property type="nucleotide sequence ID" value="XM_013205681.2"/>
</dbReference>
<keyword evidence="3" id="KW-0964">Secreted</keyword>
<evidence type="ECO:0000256" key="2">
    <source>
        <dbReference type="ARBA" id="ARBA00008712"/>
    </source>
</evidence>
<dbReference type="EnsemblMetazoa" id="BGLB012931-RB">
    <property type="protein sequence ID" value="BGLB012931-PB"/>
    <property type="gene ID" value="BGLB012931"/>
</dbReference>
<reference evidence="6" key="1">
    <citation type="submission" date="2020-05" db="UniProtKB">
        <authorList>
            <consortium name="EnsemblMetazoa"/>
        </authorList>
    </citation>
    <scope>IDENTIFICATION</scope>
    <source>
        <strain evidence="6">BB02</strain>
    </source>
</reference>
<dbReference type="Pfam" id="PF14704">
    <property type="entry name" value="DERM"/>
    <property type="match status" value="1"/>
</dbReference>
<dbReference type="GO" id="GO:0005615">
    <property type="term" value="C:extracellular space"/>
    <property type="evidence" value="ECO:0007669"/>
    <property type="project" value="TreeGrafter"/>
</dbReference>
<dbReference type="KEGG" id="bgt:106050653"/>
<dbReference type="OrthoDB" id="6039859at2759"/>
<comment type="similarity">
    <text evidence="2">Belongs to the dermatopontin family.</text>
</comment>
<evidence type="ECO:0000313" key="6">
    <source>
        <dbReference type="EnsemblMetazoa" id="BGLB012931-PB"/>
    </source>
</evidence>
<organism evidence="6 7">
    <name type="scientific">Biomphalaria glabrata</name>
    <name type="common">Bloodfluke planorb</name>
    <name type="synonym">Freshwater snail</name>
    <dbReference type="NCBI Taxonomy" id="6526"/>
    <lineage>
        <taxon>Eukaryota</taxon>
        <taxon>Metazoa</taxon>
        <taxon>Spiralia</taxon>
        <taxon>Lophotrochozoa</taxon>
        <taxon>Mollusca</taxon>
        <taxon>Gastropoda</taxon>
        <taxon>Heterobranchia</taxon>
        <taxon>Euthyneura</taxon>
        <taxon>Panpulmonata</taxon>
        <taxon>Hygrophila</taxon>
        <taxon>Lymnaeoidea</taxon>
        <taxon>Planorbidae</taxon>
        <taxon>Biomphalaria</taxon>
    </lineage>
</organism>
<sequence>MLFQKLSFVFALCVLTDCAYINLPGQPFDFQCPAGQVISRVSSVYDVLLEDRQWEFGCRTENVTQTCSTSGYANDFGLPLSYSCPGKKVLTGIRSYHDNQIEDRRFTFRCCDVMSKATTGCHVSEQVNQFNGPMLLEVSDGQAIKGAISQHDVAFEDRVWKFKLCKV</sequence>
<dbReference type="GO" id="GO:0031012">
    <property type="term" value="C:extracellular matrix"/>
    <property type="evidence" value="ECO:0007669"/>
    <property type="project" value="TreeGrafter"/>
</dbReference>
<evidence type="ECO:0000256" key="1">
    <source>
        <dbReference type="ARBA" id="ARBA00004613"/>
    </source>
</evidence>
<feature type="chain" id="PRO_5012971364" description="Dermatopontin" evidence="5">
    <location>
        <begin position="19"/>
        <end position="167"/>
    </location>
</feature>
<dbReference type="PANTHER" id="PTHR15040:SF1">
    <property type="entry name" value="DERMATOPONTIN-LIKE ISOFORM X1"/>
    <property type="match status" value="1"/>
</dbReference>
<comment type="subcellular location">
    <subcellularLocation>
        <location evidence="1">Secreted</location>
    </subcellularLocation>
</comment>
<accession>A0A2C9K4A7</accession>
<dbReference type="VEuPathDB" id="VectorBase:BGLB012931"/>
<evidence type="ECO:0000313" key="7">
    <source>
        <dbReference type="Proteomes" id="UP000076420"/>
    </source>
</evidence>
<dbReference type="GO" id="GO:0030199">
    <property type="term" value="P:collagen fibril organization"/>
    <property type="evidence" value="ECO:0007669"/>
    <property type="project" value="TreeGrafter"/>
</dbReference>
<keyword evidence="4" id="KW-1015">Disulfide bond</keyword>
<dbReference type="STRING" id="6526.A0A2C9K4A7"/>
<name>A0A2C9K4A7_BIOGL</name>
<evidence type="ECO:0008006" key="8">
    <source>
        <dbReference type="Google" id="ProtNLM"/>
    </source>
</evidence>
<dbReference type="Proteomes" id="UP000076420">
    <property type="component" value="Unassembled WGS sequence"/>
</dbReference>
<evidence type="ECO:0000256" key="3">
    <source>
        <dbReference type="ARBA" id="ARBA00022525"/>
    </source>
</evidence>
<dbReference type="AlphaFoldDB" id="A0A2C9K4A7"/>